<organism evidence="3 4">
    <name type="scientific">Kingdonia uniflora</name>
    <dbReference type="NCBI Taxonomy" id="39325"/>
    <lineage>
        <taxon>Eukaryota</taxon>
        <taxon>Viridiplantae</taxon>
        <taxon>Streptophyta</taxon>
        <taxon>Embryophyta</taxon>
        <taxon>Tracheophyta</taxon>
        <taxon>Spermatophyta</taxon>
        <taxon>Magnoliopsida</taxon>
        <taxon>Ranunculales</taxon>
        <taxon>Circaeasteraceae</taxon>
        <taxon>Kingdonia</taxon>
    </lineage>
</organism>
<dbReference type="Proteomes" id="UP000541444">
    <property type="component" value="Unassembled WGS sequence"/>
</dbReference>
<sequence>MSEGRSRKDMERGEKNMLKNEGSCNDGKVVLSKRYKASDMESGKDTSVLESRTVRARSNKCNRLKRAKGSGSRRWEYSSLVRGKLDSSANSHLDTEDLEAEKQDRGIDESISLEYFDGDVRSDLSEGVKSTVERIKSFLDKVAEEETELELVLGELGLSRKKKVKSRSKKVAKAKSTRSMTGVDEGTRQTSGEEIKKALPTSGTAVSGEVEQGKRRRVEPLGGSGEKVIEVRSASVDDLKEVEKRVRLAILQGKENTSQMLKAAHAMAIGQLQVEAKPNLDETAEEHDRLGYHLMLTYAEEEEKETEVLEVVDGLDGVSPQTVLDNQRDDVELQEGGSEKAEFDASRVREDHVLMCNREFAKQFDRMKEANENWEDQYVGALAMKGKQADMAQYHIQALERTKELCRSDLNSCRIELERMRDKFIGKDDEYDGLNERVARLKAERDQAIARAKKAEARKHSGGSRTMIKAPLVQGDVVSLSGCIRELESDVSQIQGHVQRGNADLRECQHKLDAALIREKVLEGEIKAKELLVKRKDKLLKDLVDADRNVWKDTYASVKVRHERLKARFAKVVAPDVSRSTLLSVIVAYFVEEVKRLESEHDTLLKTLSDKGCTCGAKIDRGNCLGVMETQLGPRTVEFLERGRAVVVRELTDRPLNDVGESIVDTPPAEKNLL</sequence>
<feature type="compositionally biased region" description="Basic and acidic residues" evidence="2">
    <location>
        <begin position="1"/>
        <end position="18"/>
    </location>
</feature>
<dbReference type="AlphaFoldDB" id="A0A7J7NRJ5"/>
<reference evidence="3 4" key="1">
    <citation type="journal article" date="2020" name="IScience">
        <title>Genome Sequencing of the Endangered Kingdonia uniflora (Circaeasteraceae, Ranunculales) Reveals Potential Mechanisms of Evolutionary Specialization.</title>
        <authorList>
            <person name="Sun Y."/>
            <person name="Deng T."/>
            <person name="Zhang A."/>
            <person name="Moore M.J."/>
            <person name="Landis J.B."/>
            <person name="Lin N."/>
            <person name="Zhang H."/>
            <person name="Zhang X."/>
            <person name="Huang J."/>
            <person name="Zhang X."/>
            <person name="Sun H."/>
            <person name="Wang H."/>
        </authorList>
    </citation>
    <scope>NUCLEOTIDE SEQUENCE [LARGE SCALE GENOMIC DNA]</scope>
    <source>
        <strain evidence="3">TB1705</strain>
        <tissue evidence="3">Leaf</tissue>
    </source>
</reference>
<accession>A0A7J7NRJ5</accession>
<evidence type="ECO:0000256" key="1">
    <source>
        <dbReference type="SAM" id="Coils"/>
    </source>
</evidence>
<feature type="region of interest" description="Disordered" evidence="2">
    <location>
        <begin position="167"/>
        <end position="221"/>
    </location>
</feature>
<dbReference type="EMBL" id="JACGCM010000622">
    <property type="protein sequence ID" value="KAF6169789.1"/>
    <property type="molecule type" value="Genomic_DNA"/>
</dbReference>
<feature type="region of interest" description="Disordered" evidence="2">
    <location>
        <begin position="1"/>
        <end position="54"/>
    </location>
</feature>
<protein>
    <submittedName>
        <fullName evidence="3">Uncharacterized protein</fullName>
    </submittedName>
</protein>
<evidence type="ECO:0000313" key="4">
    <source>
        <dbReference type="Proteomes" id="UP000541444"/>
    </source>
</evidence>
<comment type="caution">
    <text evidence="3">The sequence shown here is derived from an EMBL/GenBank/DDBJ whole genome shotgun (WGS) entry which is preliminary data.</text>
</comment>
<dbReference type="Gene3D" id="1.10.287.1490">
    <property type="match status" value="1"/>
</dbReference>
<name>A0A7J7NRJ5_9MAGN</name>
<proteinExistence type="predicted"/>
<gene>
    <name evidence="3" type="ORF">GIB67_034181</name>
</gene>
<feature type="coiled-coil region" evidence="1">
    <location>
        <begin position="431"/>
        <end position="458"/>
    </location>
</feature>
<feature type="compositionally biased region" description="Basic and acidic residues" evidence="2">
    <location>
        <begin position="185"/>
        <end position="197"/>
    </location>
</feature>
<keyword evidence="1" id="KW-0175">Coiled coil</keyword>
<evidence type="ECO:0000256" key="2">
    <source>
        <dbReference type="SAM" id="MobiDB-lite"/>
    </source>
</evidence>
<keyword evidence="4" id="KW-1185">Reference proteome</keyword>
<evidence type="ECO:0000313" key="3">
    <source>
        <dbReference type="EMBL" id="KAF6169789.1"/>
    </source>
</evidence>
<feature type="compositionally biased region" description="Basic residues" evidence="2">
    <location>
        <begin position="167"/>
        <end position="176"/>
    </location>
</feature>